<protein>
    <recommendedName>
        <fullName evidence="5">tRNA pseudouridine synthase B</fullName>
        <ecNumber evidence="5">5.4.99.25</ecNumber>
    </recommendedName>
    <alternativeName>
        <fullName evidence="5">tRNA pseudouridine(55) synthase</fullName>
        <shortName evidence="5">Psi55 synthase</shortName>
    </alternativeName>
    <alternativeName>
        <fullName evidence="5">tRNA pseudouridylate synthase</fullName>
    </alternativeName>
    <alternativeName>
        <fullName evidence="5">tRNA-uridine isomerase</fullName>
    </alternativeName>
</protein>
<dbReference type="InterPro" id="IPR032819">
    <property type="entry name" value="TruB_C"/>
</dbReference>
<evidence type="ECO:0000256" key="4">
    <source>
        <dbReference type="ARBA" id="ARBA00023235"/>
    </source>
</evidence>
<sequence length="300" mass="33093">MGRRKSGRKLDGVILVDKPLGGSSNQVLQKVRWIFDANKAGHTGALDPLASGMLPVCFGNSTKFAQYSLDADKTYEVTAKLGIRTTTSDADGEVVEEKSVDVSEQQLDEALDTFRGEIKQIPSMFSALKHQGKPLYYYARQGIIIDRPARDITIYELVLREFTGTEISMKVKCSKGTYIRSLVDDLGQLLGCGAYVTRLHRTEVSGYAGLPMYTPEYLESLRVDGDFSALDQLKLAVDAPILHLPKVEVSNKYSERFVQGQAVEGDTSIVVEAVRVYCGERFLGVAQNSKGKLQPKRLVS</sequence>
<keyword evidence="4 5" id="KW-0413">Isomerase</keyword>
<evidence type="ECO:0000313" key="9">
    <source>
        <dbReference type="EMBL" id="BDX05707.1"/>
    </source>
</evidence>
<comment type="catalytic activity">
    <reaction evidence="1 5">
        <text>uridine(55) in tRNA = pseudouridine(55) in tRNA</text>
        <dbReference type="Rhea" id="RHEA:42532"/>
        <dbReference type="Rhea" id="RHEA-COMP:10101"/>
        <dbReference type="Rhea" id="RHEA-COMP:10102"/>
        <dbReference type="ChEBI" id="CHEBI:65314"/>
        <dbReference type="ChEBI" id="CHEBI:65315"/>
        <dbReference type="EC" id="5.4.99.25"/>
    </reaction>
</comment>
<dbReference type="RefSeq" id="WP_338291697.1">
    <property type="nucleotide sequence ID" value="NZ_AP027272.1"/>
</dbReference>
<feature type="active site" description="Nucleophile" evidence="5">
    <location>
        <position position="47"/>
    </location>
</feature>
<dbReference type="CDD" id="cd21152">
    <property type="entry name" value="PUA_TruB_bacterial"/>
    <property type="match status" value="1"/>
</dbReference>
<dbReference type="InterPro" id="IPR020103">
    <property type="entry name" value="PsdUridine_synth_cat_dom_sf"/>
</dbReference>
<evidence type="ECO:0000259" key="8">
    <source>
        <dbReference type="Pfam" id="PF16198"/>
    </source>
</evidence>
<accession>A0AA48HLF8</accession>
<evidence type="ECO:0000256" key="5">
    <source>
        <dbReference type="HAMAP-Rule" id="MF_01080"/>
    </source>
</evidence>
<dbReference type="GO" id="GO:1990481">
    <property type="term" value="P:mRNA pseudouridine synthesis"/>
    <property type="evidence" value="ECO:0007669"/>
    <property type="project" value="TreeGrafter"/>
</dbReference>
<comment type="function">
    <text evidence="5">Responsible for synthesis of pseudouridine from uracil-55 in the psi GC loop of transfer RNAs.</text>
</comment>
<dbReference type="Pfam" id="PF16198">
    <property type="entry name" value="TruB_C_2"/>
    <property type="match status" value="1"/>
</dbReference>
<dbReference type="InterPro" id="IPR036974">
    <property type="entry name" value="PUA_sf"/>
</dbReference>
<evidence type="ECO:0000259" key="7">
    <source>
        <dbReference type="Pfam" id="PF09157"/>
    </source>
</evidence>
<dbReference type="InterPro" id="IPR014780">
    <property type="entry name" value="tRNA_psdUridine_synth_TruB"/>
</dbReference>
<dbReference type="Proteomes" id="UP001333710">
    <property type="component" value="Chromosome"/>
</dbReference>
<dbReference type="GO" id="GO:0160148">
    <property type="term" value="F:tRNA pseudouridine(55) synthase activity"/>
    <property type="evidence" value="ECO:0007669"/>
    <property type="project" value="UniProtKB-EC"/>
</dbReference>
<evidence type="ECO:0000259" key="6">
    <source>
        <dbReference type="Pfam" id="PF01509"/>
    </source>
</evidence>
<dbReference type="SUPFAM" id="SSF55120">
    <property type="entry name" value="Pseudouridine synthase"/>
    <property type="match status" value="1"/>
</dbReference>
<dbReference type="InterPro" id="IPR002501">
    <property type="entry name" value="PsdUridine_synth_N"/>
</dbReference>
<dbReference type="InterPro" id="IPR015947">
    <property type="entry name" value="PUA-like_sf"/>
</dbReference>
<dbReference type="Gene3D" id="3.30.2350.10">
    <property type="entry name" value="Pseudouridine synthase"/>
    <property type="match status" value="1"/>
</dbReference>
<dbReference type="InterPro" id="IPR015240">
    <property type="entry name" value="tRNA_sdUridine_synth_fam1_C"/>
</dbReference>
<feature type="domain" description="Pseudouridine synthase II N-terminal" evidence="6">
    <location>
        <begin position="32"/>
        <end position="179"/>
    </location>
</feature>
<organism evidence="9 10">
    <name type="scientific">Planctobacterium marinum</name>
    <dbReference type="NCBI Taxonomy" id="1631968"/>
    <lineage>
        <taxon>Bacteria</taxon>
        <taxon>Pseudomonadati</taxon>
        <taxon>Pseudomonadota</taxon>
        <taxon>Gammaproteobacteria</taxon>
        <taxon>Alteromonadales</taxon>
        <taxon>Alteromonadaceae</taxon>
        <taxon>Planctobacterium</taxon>
    </lineage>
</organism>
<dbReference type="Gene3D" id="2.30.130.10">
    <property type="entry name" value="PUA domain"/>
    <property type="match status" value="1"/>
</dbReference>
<reference evidence="9" key="1">
    <citation type="submission" date="2023-01" db="EMBL/GenBank/DDBJ databases">
        <title>Complete genome sequence of Planctobacterium marinum strain Dej080120_11.</title>
        <authorList>
            <person name="Ueki S."/>
            <person name="Maruyama F."/>
        </authorList>
    </citation>
    <scope>NUCLEOTIDE SEQUENCE</scope>
    <source>
        <strain evidence="9">Dej080120_11</strain>
    </source>
</reference>
<dbReference type="AlphaFoldDB" id="A0AA48HLF8"/>
<keyword evidence="10" id="KW-1185">Reference proteome</keyword>
<dbReference type="EMBL" id="AP027272">
    <property type="protein sequence ID" value="BDX05707.1"/>
    <property type="molecule type" value="Genomic_DNA"/>
</dbReference>
<dbReference type="EC" id="5.4.99.25" evidence="5"/>
<dbReference type="PANTHER" id="PTHR13767:SF2">
    <property type="entry name" value="PSEUDOURIDYLATE SYNTHASE TRUB1"/>
    <property type="match status" value="1"/>
</dbReference>
<dbReference type="HAMAP" id="MF_01080">
    <property type="entry name" value="TruB_bact"/>
    <property type="match status" value="1"/>
</dbReference>
<dbReference type="PANTHER" id="PTHR13767">
    <property type="entry name" value="TRNA-PSEUDOURIDINE SYNTHASE"/>
    <property type="match status" value="1"/>
</dbReference>
<feature type="domain" description="tRNA pseudouridine synthase II TruB subfamily 1 C-terminal" evidence="7">
    <location>
        <begin position="245"/>
        <end position="299"/>
    </location>
</feature>
<evidence type="ECO:0000256" key="2">
    <source>
        <dbReference type="ARBA" id="ARBA00005642"/>
    </source>
</evidence>
<evidence type="ECO:0000256" key="1">
    <source>
        <dbReference type="ARBA" id="ARBA00000385"/>
    </source>
</evidence>
<evidence type="ECO:0000313" key="10">
    <source>
        <dbReference type="Proteomes" id="UP001333710"/>
    </source>
</evidence>
<dbReference type="KEGG" id="pmaw:MACH26_12280"/>
<dbReference type="Pfam" id="PF01509">
    <property type="entry name" value="TruB_N"/>
    <property type="match status" value="1"/>
</dbReference>
<keyword evidence="3 5" id="KW-0819">tRNA processing</keyword>
<dbReference type="Pfam" id="PF09157">
    <property type="entry name" value="TruB-C_2"/>
    <property type="match status" value="1"/>
</dbReference>
<comment type="similarity">
    <text evidence="2 5">Belongs to the pseudouridine synthase TruB family. Type 1 subfamily.</text>
</comment>
<evidence type="ECO:0000256" key="3">
    <source>
        <dbReference type="ARBA" id="ARBA00022694"/>
    </source>
</evidence>
<name>A0AA48HLF8_9ALTE</name>
<feature type="domain" description="tRNA pseudouridylate synthase B C-terminal" evidence="8">
    <location>
        <begin position="180"/>
        <end position="237"/>
    </location>
</feature>
<gene>
    <name evidence="5 9" type="primary">truB</name>
    <name evidence="9" type="ORF">MACH26_12280</name>
</gene>
<dbReference type="CDD" id="cd02573">
    <property type="entry name" value="PseudoU_synth_EcTruB"/>
    <property type="match status" value="1"/>
</dbReference>
<dbReference type="GO" id="GO:0003723">
    <property type="term" value="F:RNA binding"/>
    <property type="evidence" value="ECO:0007669"/>
    <property type="project" value="InterPro"/>
</dbReference>
<dbReference type="NCBIfam" id="TIGR00431">
    <property type="entry name" value="TruB"/>
    <property type="match status" value="1"/>
</dbReference>
<dbReference type="GO" id="GO:0031119">
    <property type="term" value="P:tRNA pseudouridine synthesis"/>
    <property type="evidence" value="ECO:0007669"/>
    <property type="project" value="UniProtKB-UniRule"/>
</dbReference>
<proteinExistence type="inferred from homology"/>
<dbReference type="SUPFAM" id="SSF88697">
    <property type="entry name" value="PUA domain-like"/>
    <property type="match status" value="1"/>
</dbReference>